<dbReference type="SUPFAM" id="SSF53335">
    <property type="entry name" value="S-adenosyl-L-methionine-dependent methyltransferases"/>
    <property type="match status" value="1"/>
</dbReference>
<evidence type="ECO:0008006" key="4">
    <source>
        <dbReference type="Google" id="ProtNLM"/>
    </source>
</evidence>
<gene>
    <name evidence="2" type="ORF">QQX98_004378</name>
</gene>
<reference evidence="2 3" key="1">
    <citation type="journal article" date="2025" name="Microbiol. Resour. Announc.">
        <title>Draft genome sequences for Neonectria magnoliae and Neonectria punicea, canker pathogens of Liriodendron tulipifera and Acer saccharum in West Virginia.</title>
        <authorList>
            <person name="Petronek H.M."/>
            <person name="Kasson M.T."/>
            <person name="Metheny A.M."/>
            <person name="Stauder C.M."/>
            <person name="Lovett B."/>
            <person name="Lynch S.C."/>
            <person name="Garnas J.R."/>
            <person name="Kasson L.R."/>
            <person name="Stajich J.E."/>
        </authorList>
    </citation>
    <scope>NUCLEOTIDE SEQUENCE [LARGE SCALE GENOMIC DNA]</scope>
    <source>
        <strain evidence="2 3">NRRL 64653</strain>
    </source>
</reference>
<dbReference type="PANTHER" id="PTHR43591:SF10">
    <property type="entry name" value="ABC TRANSMEMBRANE TYPE-1 DOMAIN-CONTAINING PROTEIN-RELATED"/>
    <property type="match status" value="1"/>
</dbReference>
<keyword evidence="3" id="KW-1185">Reference proteome</keyword>
<dbReference type="Proteomes" id="UP001498476">
    <property type="component" value="Unassembled WGS sequence"/>
</dbReference>
<dbReference type="PANTHER" id="PTHR43591">
    <property type="entry name" value="METHYLTRANSFERASE"/>
    <property type="match status" value="1"/>
</dbReference>
<comment type="caution">
    <text evidence="2">The sequence shown here is derived from an EMBL/GenBank/DDBJ whole genome shotgun (WGS) entry which is preliminary data.</text>
</comment>
<dbReference type="InterPro" id="IPR029063">
    <property type="entry name" value="SAM-dependent_MTases_sf"/>
</dbReference>
<name>A0ABR1HA15_9HYPO</name>
<dbReference type="CDD" id="cd02440">
    <property type="entry name" value="AdoMet_MTases"/>
    <property type="match status" value="1"/>
</dbReference>
<evidence type="ECO:0000313" key="2">
    <source>
        <dbReference type="EMBL" id="KAK7417722.1"/>
    </source>
</evidence>
<sequence>MYEKYNTEYFAPNDNRQSESMDITHHYLTLLLDNKLYLAPLKEDIQELELTALQKVLDVATGTGIWAIDFADEFPNAEIIGTDLSPIQPTWIPPNVKFDLEDATETWTWPEDTFDFVHIRYIFGAIADWNKLFAEAYRRCKPGGWVQSCEIDPPFYSDDGTVDDDYGFQTWNKLIREGGKKFGRTFCVVEEGLQVPSIRSAGFVDIEEVNYKVPVGQWAKDPKLREVGQFLRSTMENDAEGYTMLLWNQVMGWGQDEYQVFLMAFRKALRNKSLHGYMKLRYVWARKPDVDEAGT</sequence>
<organism evidence="2 3">
    <name type="scientific">Neonectria punicea</name>
    <dbReference type="NCBI Taxonomy" id="979145"/>
    <lineage>
        <taxon>Eukaryota</taxon>
        <taxon>Fungi</taxon>
        <taxon>Dikarya</taxon>
        <taxon>Ascomycota</taxon>
        <taxon>Pezizomycotina</taxon>
        <taxon>Sordariomycetes</taxon>
        <taxon>Hypocreomycetidae</taxon>
        <taxon>Hypocreales</taxon>
        <taxon>Nectriaceae</taxon>
        <taxon>Neonectria</taxon>
    </lineage>
</organism>
<dbReference type="EMBL" id="JAZAVJ010000054">
    <property type="protein sequence ID" value="KAK7417722.1"/>
    <property type="molecule type" value="Genomic_DNA"/>
</dbReference>
<comment type="similarity">
    <text evidence="1">Belongs to the methyltransferase superfamily. LaeA methyltransferase family.</text>
</comment>
<evidence type="ECO:0000256" key="1">
    <source>
        <dbReference type="ARBA" id="ARBA00038158"/>
    </source>
</evidence>
<proteinExistence type="inferred from homology"/>
<dbReference type="Pfam" id="PF13489">
    <property type="entry name" value="Methyltransf_23"/>
    <property type="match status" value="1"/>
</dbReference>
<evidence type="ECO:0000313" key="3">
    <source>
        <dbReference type="Proteomes" id="UP001498476"/>
    </source>
</evidence>
<protein>
    <recommendedName>
        <fullName evidence="4">Methyltransferase</fullName>
    </recommendedName>
</protein>
<accession>A0ABR1HA15</accession>
<dbReference type="Gene3D" id="3.40.50.150">
    <property type="entry name" value="Vaccinia Virus protein VP39"/>
    <property type="match status" value="1"/>
</dbReference>